<dbReference type="Proteomes" id="UP000037069">
    <property type="component" value="Unassembled WGS sequence"/>
</dbReference>
<proteinExistence type="predicted"/>
<keyword evidence="1" id="KW-0472">Membrane</keyword>
<organism evidence="2 3">
    <name type="scientific">Lucilia cuprina</name>
    <name type="common">Green bottle fly</name>
    <name type="synonym">Australian sheep blowfly</name>
    <dbReference type="NCBI Taxonomy" id="7375"/>
    <lineage>
        <taxon>Eukaryota</taxon>
        <taxon>Metazoa</taxon>
        <taxon>Ecdysozoa</taxon>
        <taxon>Arthropoda</taxon>
        <taxon>Hexapoda</taxon>
        <taxon>Insecta</taxon>
        <taxon>Pterygota</taxon>
        <taxon>Neoptera</taxon>
        <taxon>Endopterygota</taxon>
        <taxon>Diptera</taxon>
        <taxon>Brachycera</taxon>
        <taxon>Muscomorpha</taxon>
        <taxon>Oestroidea</taxon>
        <taxon>Calliphoridae</taxon>
        <taxon>Luciliinae</taxon>
        <taxon>Lucilia</taxon>
    </lineage>
</organism>
<feature type="transmembrane region" description="Helical" evidence="1">
    <location>
        <begin position="43"/>
        <end position="63"/>
    </location>
</feature>
<name>A0A0L0C5M2_LUCCU</name>
<dbReference type="EMBL" id="JRES01000882">
    <property type="protein sequence ID" value="KNC27585.1"/>
    <property type="molecule type" value="Genomic_DNA"/>
</dbReference>
<comment type="caution">
    <text evidence="2">The sequence shown here is derived from an EMBL/GenBank/DDBJ whole genome shotgun (WGS) entry which is preliminary data.</text>
</comment>
<gene>
    <name evidence="2" type="ORF">FF38_05102</name>
</gene>
<accession>A0A0L0C5M2</accession>
<evidence type="ECO:0000313" key="3">
    <source>
        <dbReference type="Proteomes" id="UP000037069"/>
    </source>
</evidence>
<feature type="transmembrane region" description="Helical" evidence="1">
    <location>
        <begin position="18"/>
        <end position="38"/>
    </location>
</feature>
<keyword evidence="3" id="KW-1185">Reference proteome</keyword>
<evidence type="ECO:0000256" key="1">
    <source>
        <dbReference type="SAM" id="Phobius"/>
    </source>
</evidence>
<protein>
    <submittedName>
        <fullName evidence="2">Uncharacterized protein</fullName>
    </submittedName>
</protein>
<evidence type="ECO:0000313" key="2">
    <source>
        <dbReference type="EMBL" id="KNC27585.1"/>
    </source>
</evidence>
<keyword evidence="1" id="KW-0812">Transmembrane</keyword>
<dbReference type="AlphaFoldDB" id="A0A0L0C5M2"/>
<keyword evidence="1" id="KW-1133">Transmembrane helix</keyword>
<feature type="transmembrane region" description="Helical" evidence="1">
    <location>
        <begin position="69"/>
        <end position="90"/>
    </location>
</feature>
<reference evidence="2 3" key="1">
    <citation type="journal article" date="2015" name="Nat. Commun.">
        <title>Lucilia cuprina genome unlocks parasitic fly biology to underpin future interventions.</title>
        <authorList>
            <person name="Anstead C.A."/>
            <person name="Korhonen P.K."/>
            <person name="Young N.D."/>
            <person name="Hall R.S."/>
            <person name="Jex A.R."/>
            <person name="Murali S.C."/>
            <person name="Hughes D.S."/>
            <person name="Lee S.F."/>
            <person name="Perry T."/>
            <person name="Stroehlein A.J."/>
            <person name="Ansell B.R."/>
            <person name="Breugelmans B."/>
            <person name="Hofmann A."/>
            <person name="Qu J."/>
            <person name="Dugan S."/>
            <person name="Lee S.L."/>
            <person name="Chao H."/>
            <person name="Dinh H."/>
            <person name="Han Y."/>
            <person name="Doddapaneni H.V."/>
            <person name="Worley K.C."/>
            <person name="Muzny D.M."/>
            <person name="Ioannidis P."/>
            <person name="Waterhouse R.M."/>
            <person name="Zdobnov E.M."/>
            <person name="James P.J."/>
            <person name="Bagnall N.H."/>
            <person name="Kotze A.C."/>
            <person name="Gibbs R.A."/>
            <person name="Richards S."/>
            <person name="Batterham P."/>
            <person name="Gasser R.B."/>
        </authorList>
    </citation>
    <scope>NUCLEOTIDE SEQUENCE [LARGE SCALE GENOMIC DNA]</scope>
    <source>
        <strain evidence="2 3">LS</strain>
        <tissue evidence="2">Full body</tissue>
    </source>
</reference>
<sequence>MANSGTIPIPAKTMVTTFILSGIGVVVVVVVVGVVVVVVAAVVVLVVVVVAAVVVVGAAVVVVVEIVGFLEVVVVVVVLVVVVGCVAVVVGKVVATFVDSCFVVNITPESVVGVTISSSLNTVIIKGVDGENNCSSLKASVKGLGDVESRIFSKNEAILILGSFTTSATILKVVVLGSVGTSGVVDLFMLLYLRLKLTPFLMLYLKRARLLSTADRVEAEVKLTGVVEEGSTSATDTSNNFG</sequence>